<organism evidence="2 3">
    <name type="scientific">Jatropha curcas</name>
    <name type="common">Barbados nut</name>
    <dbReference type="NCBI Taxonomy" id="180498"/>
    <lineage>
        <taxon>Eukaryota</taxon>
        <taxon>Viridiplantae</taxon>
        <taxon>Streptophyta</taxon>
        <taxon>Embryophyta</taxon>
        <taxon>Tracheophyta</taxon>
        <taxon>Spermatophyta</taxon>
        <taxon>Magnoliopsida</taxon>
        <taxon>eudicotyledons</taxon>
        <taxon>Gunneridae</taxon>
        <taxon>Pentapetalae</taxon>
        <taxon>rosids</taxon>
        <taxon>fabids</taxon>
        <taxon>Malpighiales</taxon>
        <taxon>Euphorbiaceae</taxon>
        <taxon>Crotonoideae</taxon>
        <taxon>Jatropheae</taxon>
        <taxon>Jatropha</taxon>
    </lineage>
</organism>
<feature type="compositionally biased region" description="Low complexity" evidence="1">
    <location>
        <begin position="135"/>
        <end position="146"/>
    </location>
</feature>
<evidence type="ECO:0000313" key="2">
    <source>
        <dbReference type="EMBL" id="KDP20360.1"/>
    </source>
</evidence>
<dbReference type="EMBL" id="KK916171">
    <property type="protein sequence ID" value="KDP20360.1"/>
    <property type="molecule type" value="Genomic_DNA"/>
</dbReference>
<dbReference type="AlphaFoldDB" id="A0A067JK24"/>
<reference evidence="2 3" key="1">
    <citation type="journal article" date="2014" name="PLoS ONE">
        <title>Global Analysis of Gene Expression Profiles in Physic Nut (Jatropha curcas L.) Seedlings Exposed to Salt Stress.</title>
        <authorList>
            <person name="Zhang L."/>
            <person name="Zhang C."/>
            <person name="Wu P."/>
            <person name="Chen Y."/>
            <person name="Li M."/>
            <person name="Jiang H."/>
            <person name="Wu G."/>
        </authorList>
    </citation>
    <scope>NUCLEOTIDE SEQUENCE [LARGE SCALE GENOMIC DNA]</scope>
    <source>
        <strain evidence="3">cv. GZQX0401</strain>
        <tissue evidence="2">Young leaves</tissue>
    </source>
</reference>
<dbReference type="Proteomes" id="UP000027138">
    <property type="component" value="Unassembled WGS sequence"/>
</dbReference>
<dbReference type="OrthoDB" id="1305418at2759"/>
<feature type="compositionally biased region" description="Low complexity" evidence="1">
    <location>
        <begin position="91"/>
        <end position="102"/>
    </location>
</feature>
<keyword evidence="3" id="KW-1185">Reference proteome</keyword>
<feature type="region of interest" description="Disordered" evidence="1">
    <location>
        <begin position="91"/>
        <end position="153"/>
    </location>
</feature>
<name>A0A067JK24_JATCU</name>
<accession>A0A067JK24</accession>
<evidence type="ECO:0000313" key="3">
    <source>
        <dbReference type="Proteomes" id="UP000027138"/>
    </source>
</evidence>
<protein>
    <submittedName>
        <fullName evidence="2">Uncharacterized protein</fullName>
    </submittedName>
</protein>
<evidence type="ECO:0000256" key="1">
    <source>
        <dbReference type="SAM" id="MobiDB-lite"/>
    </source>
</evidence>
<sequence>MLKVAREKLYALRYTDFTFRMLKSGKKQQCMSQEIWESWQKAWEDPVFKRKYEITGTVRLAVTEQDLPDTQGDQSQLLEKQLVELGVHVMRMSSSHSVDPSSSDPPPATDPHVFTLHQPPSSPLHPDIADDTSVTLADTTTNLADTTPDHPED</sequence>
<gene>
    <name evidence="2" type="ORF">JCGZ_06469</name>
</gene>
<proteinExistence type="predicted"/>